<keyword evidence="3" id="KW-1185">Reference proteome</keyword>
<name>A0ABY3WGK7_9MICC</name>
<sequence length="419" mass="43129">MSARRLQLKGASLQELKAQVLAEHGPDAKIVAAEKVTVGGIRGFFAREHYEVTVELPAPSMRGQHALDPKARAGIAALLADAERAESRLHGSRLGKAPELHVSTHTDQFAVIMDNLTFNTARPTRLPKGAKLEESGPDEAAQTAARPEAGHSASGAEPARAETAPARPGFGRRRTDSKLSVEAASESAAAVIGQEPAALADEPPDAVQGTVVVSGMEHAGGTGEPDEAQQPAGPGSAAAPVIPSPLYGPGDLVLLIGQGGNALEAAHSMAAAAPAVNGAPSEAADWISSGGNMVRMAGAHAADVRRPVQDRNSAIGARARGVERGQSVFVAFGLGQTLTPTLEMLAILPALGADQIWLAVDAGRKSEDTDRWVQAVQRVVVPDGLAVTGSRHTSTPKTVNTLGIPVGWVDGEPSEAARL</sequence>
<feature type="compositionally biased region" description="Low complexity" evidence="1">
    <location>
        <begin position="156"/>
        <end position="168"/>
    </location>
</feature>
<evidence type="ECO:0000313" key="3">
    <source>
        <dbReference type="Proteomes" id="UP000829069"/>
    </source>
</evidence>
<feature type="region of interest" description="Disordered" evidence="1">
    <location>
        <begin position="122"/>
        <end position="182"/>
    </location>
</feature>
<dbReference type="Proteomes" id="UP000829069">
    <property type="component" value="Chromosome"/>
</dbReference>
<organism evidence="2 3">
    <name type="scientific">Arthrobacter sulfonylureivorans</name>
    <dbReference type="NCBI Taxonomy" id="2486855"/>
    <lineage>
        <taxon>Bacteria</taxon>
        <taxon>Bacillati</taxon>
        <taxon>Actinomycetota</taxon>
        <taxon>Actinomycetes</taxon>
        <taxon>Micrococcales</taxon>
        <taxon>Micrococcaceae</taxon>
        <taxon>Arthrobacter</taxon>
    </lineage>
</organism>
<gene>
    <name evidence="2" type="ORF">MNQ99_05560</name>
</gene>
<accession>A0ABY3WGK7</accession>
<proteinExistence type="predicted"/>
<evidence type="ECO:0000313" key="2">
    <source>
        <dbReference type="EMBL" id="UNK46819.1"/>
    </source>
</evidence>
<feature type="region of interest" description="Disordered" evidence="1">
    <location>
        <begin position="216"/>
        <end position="242"/>
    </location>
</feature>
<reference evidence="2 3" key="1">
    <citation type="submission" date="2022-03" db="EMBL/GenBank/DDBJ databases">
        <title>Isotopic signatures of nitrous oxide derived from detoxification processes.</title>
        <authorList>
            <person name="Behrendt U."/>
            <person name="Buchen C."/>
            <person name="Well R."/>
            <person name="Ulrich A."/>
            <person name="Rohe L."/>
            <person name="Kolb S."/>
            <person name="Schloter M."/>
            <person name="Horn M.A."/>
            <person name="Augustin J."/>
        </authorList>
    </citation>
    <scope>NUCLEOTIDE SEQUENCE [LARGE SCALE GENOMIC DNA]</scope>
    <source>
        <strain evidence="2 3">S4-C24</strain>
    </source>
</reference>
<protein>
    <submittedName>
        <fullName evidence="2">Uncharacterized protein</fullName>
    </submittedName>
</protein>
<dbReference type="EMBL" id="CP093326">
    <property type="protein sequence ID" value="UNK46819.1"/>
    <property type="molecule type" value="Genomic_DNA"/>
</dbReference>
<feature type="compositionally biased region" description="Low complexity" evidence="1">
    <location>
        <begin position="228"/>
        <end position="242"/>
    </location>
</feature>
<dbReference type="RefSeq" id="WP_241914717.1">
    <property type="nucleotide sequence ID" value="NZ_CP093326.1"/>
</dbReference>
<evidence type="ECO:0000256" key="1">
    <source>
        <dbReference type="SAM" id="MobiDB-lite"/>
    </source>
</evidence>